<dbReference type="Proteomes" id="UP000584867">
    <property type="component" value="Unassembled WGS sequence"/>
</dbReference>
<evidence type="ECO:0000313" key="2">
    <source>
        <dbReference type="EMBL" id="MBB5063513.1"/>
    </source>
</evidence>
<name>A0A7W8E8K4_9BACT</name>
<feature type="chain" id="PRO_5031312327" evidence="1">
    <location>
        <begin position="20"/>
        <end position="470"/>
    </location>
</feature>
<comment type="caution">
    <text evidence="2">The sequence shown here is derived from an EMBL/GenBank/DDBJ whole genome shotgun (WGS) entry which is preliminary data.</text>
</comment>
<dbReference type="EMBL" id="JACHIO010000006">
    <property type="protein sequence ID" value="MBB5063513.1"/>
    <property type="molecule type" value="Genomic_DNA"/>
</dbReference>
<organism evidence="2 3">
    <name type="scientific">Granulicella mallensis</name>
    <dbReference type="NCBI Taxonomy" id="940614"/>
    <lineage>
        <taxon>Bacteria</taxon>
        <taxon>Pseudomonadati</taxon>
        <taxon>Acidobacteriota</taxon>
        <taxon>Terriglobia</taxon>
        <taxon>Terriglobales</taxon>
        <taxon>Acidobacteriaceae</taxon>
        <taxon>Granulicella</taxon>
    </lineage>
</organism>
<keyword evidence="1" id="KW-0732">Signal</keyword>
<evidence type="ECO:0000256" key="1">
    <source>
        <dbReference type="SAM" id="SignalP"/>
    </source>
</evidence>
<proteinExistence type="predicted"/>
<dbReference type="RefSeq" id="WP_184254728.1">
    <property type="nucleotide sequence ID" value="NZ_JACHIO010000006.1"/>
</dbReference>
<evidence type="ECO:0000313" key="3">
    <source>
        <dbReference type="Proteomes" id="UP000584867"/>
    </source>
</evidence>
<reference evidence="2 3" key="1">
    <citation type="submission" date="2020-08" db="EMBL/GenBank/DDBJ databases">
        <title>Genomic Encyclopedia of Type Strains, Phase IV (KMG-V): Genome sequencing to study the core and pangenomes of soil and plant-associated prokaryotes.</title>
        <authorList>
            <person name="Whitman W."/>
        </authorList>
    </citation>
    <scope>NUCLEOTIDE SEQUENCE [LARGE SCALE GENOMIC DNA]</scope>
    <source>
        <strain evidence="2 3">X5P3</strain>
    </source>
</reference>
<sequence>MRLLIQISSVLFLASTLHAQVPMPQMVMSAHTLIEAEQQHGSSGTSIEPASTPVPMLMFDHDGWRLMLHANAFAANTQQQADSPRNRDAFFSTNWIMPMAQHKLGAGDLTVRAMFSFEPGTVGGRNYPELFQQGETAYGAPIVDGQHPHDFFMEIAALYDLPLSHNTLLSLYAAPIGDPAIGPTAYPHRQSASEDPIAALGHHQEDSTHIAFNVVTGGLTYRWARVELSGFHGGEPSEDRWHFEPSPNGHAIDSVSTRLTVSPTPDWSGQYSIAHITSPEALYPGEDQARQTASVMYHHTFRAKPMTGMGGMKMDGMADMPGMDMSHASQSASAMPAMNMAAEPTTDLSTTFVWGRTRSFSDNSKENSYLAEALLRFADKNYMWTRLENAGRSNELLLTPGTQLPAGFEESPLGHVAAYTFGYDHDIALGSHLLAAPGAQVTVYRTPQALRGIYGDTPTGEVLFVRFRLR</sequence>
<accession>A0A7W8E8K4</accession>
<gene>
    <name evidence="2" type="ORF">HDF15_001855</name>
</gene>
<feature type="signal peptide" evidence="1">
    <location>
        <begin position="1"/>
        <end position="19"/>
    </location>
</feature>
<protein>
    <submittedName>
        <fullName evidence="2">Uncharacterized protein</fullName>
    </submittedName>
</protein>
<dbReference type="AlphaFoldDB" id="A0A7W8E8K4"/>